<dbReference type="KEGG" id="aamb:D1866_09430"/>
<keyword evidence="3" id="KW-1185">Reference proteome</keyword>
<proteinExistence type="predicted"/>
<reference evidence="1 4" key="1">
    <citation type="submission" date="2019-10" db="EMBL/GenBank/DDBJ databases">
        <title>Comparative genomics of sulfur disproportionating microorganisms.</title>
        <authorList>
            <person name="Ward L.M."/>
            <person name="Bertran E."/>
            <person name="Johnston D."/>
        </authorList>
    </citation>
    <scope>NUCLEOTIDE SEQUENCE [LARGE SCALE GENOMIC DNA]</scope>
    <source>
        <strain evidence="1 4">DSM 3772</strain>
    </source>
</reference>
<dbReference type="GeneID" id="42779951"/>
<evidence type="ECO:0000313" key="1">
    <source>
        <dbReference type="EMBL" id="MQL54352.1"/>
    </source>
</evidence>
<evidence type="ECO:0000313" key="2">
    <source>
        <dbReference type="EMBL" id="QGR22177.1"/>
    </source>
</evidence>
<sequence length="173" mass="19008">MAGTLDLGFTIGAVALALGLFSGAPEAAMPIILSSAGLDFEIAQSSESLVAYDNNFVISCPINEQFLVCVATSSYSYCLNGFKFNIPVYYFRISSNQVYKSYCTLVYITGNTEYFIDSLPSYIIFSVDVSFHCVICTPVQNPVTLNVMFGKLVACLYKGNNLIWKNTYNENGH</sequence>
<gene>
    <name evidence="2" type="ORF">D1866_09430</name>
    <name evidence="1" type="ORF">GFB69_00870</name>
</gene>
<dbReference type="Proteomes" id="UP000426328">
    <property type="component" value="Chromosome"/>
</dbReference>
<organism evidence="2 3">
    <name type="scientific">Acidianus ambivalens</name>
    <name type="common">Desulfurolobus ambivalens</name>
    <dbReference type="NCBI Taxonomy" id="2283"/>
    <lineage>
        <taxon>Archaea</taxon>
        <taxon>Thermoproteota</taxon>
        <taxon>Thermoprotei</taxon>
        <taxon>Sulfolobales</taxon>
        <taxon>Sulfolobaceae</taxon>
        <taxon>Acidianus</taxon>
    </lineage>
</organism>
<dbReference type="RefSeq" id="WP_152939350.1">
    <property type="nucleotide sequence ID" value="NZ_CP045482.1"/>
</dbReference>
<dbReference type="AlphaFoldDB" id="A0A650CXJ4"/>
<reference evidence="2 3" key="2">
    <citation type="submission" date="2019-10" db="EMBL/GenBank/DDBJ databases">
        <title>Genome Sequences from Six Type Strain Members of the Archaeal Family Sulfolobaceae: Acidianus ambivalens, Acidianus infernus, Metallosphaera prunae, Stygiolobus azoricus, Sulfolobus metallicus, and Sulfurisphaera ohwakuensis.</title>
        <authorList>
            <person name="Counts J.A."/>
            <person name="Kelly R.M."/>
        </authorList>
    </citation>
    <scope>NUCLEOTIDE SEQUENCE [LARGE SCALE GENOMIC DNA]</scope>
    <source>
        <strain evidence="2 3">LEI 10</strain>
    </source>
</reference>
<dbReference type="Proteomes" id="UP000474054">
    <property type="component" value="Unassembled WGS sequence"/>
</dbReference>
<protein>
    <submittedName>
        <fullName evidence="2">Uncharacterized protein</fullName>
    </submittedName>
</protein>
<dbReference type="EMBL" id="WHYS01000001">
    <property type="protein sequence ID" value="MQL54352.1"/>
    <property type="molecule type" value="Genomic_DNA"/>
</dbReference>
<accession>A0A650CXJ4</accession>
<dbReference type="EMBL" id="CP045482">
    <property type="protein sequence ID" value="QGR22177.1"/>
    <property type="molecule type" value="Genomic_DNA"/>
</dbReference>
<evidence type="ECO:0000313" key="4">
    <source>
        <dbReference type="Proteomes" id="UP000474054"/>
    </source>
</evidence>
<name>A0A650CXJ4_ACIAM</name>
<evidence type="ECO:0000313" key="3">
    <source>
        <dbReference type="Proteomes" id="UP000426328"/>
    </source>
</evidence>